<comment type="caution">
    <text evidence="1">The sequence shown here is derived from an EMBL/GenBank/DDBJ whole genome shotgun (WGS) entry which is preliminary data.</text>
</comment>
<protein>
    <submittedName>
        <fullName evidence="1">Uncharacterized protein</fullName>
    </submittedName>
</protein>
<evidence type="ECO:0000313" key="2">
    <source>
        <dbReference type="Proteomes" id="UP000620596"/>
    </source>
</evidence>
<gene>
    <name evidence="1" type="ORF">GCM10011496_11030</name>
</gene>
<reference evidence="1" key="1">
    <citation type="journal article" date="2014" name="Int. J. Syst. Evol. Microbiol.">
        <title>Complete genome sequence of Corynebacterium casei LMG S-19264T (=DSM 44701T), isolated from a smear-ripened cheese.</title>
        <authorList>
            <consortium name="US DOE Joint Genome Institute (JGI-PGF)"/>
            <person name="Walter F."/>
            <person name="Albersmeier A."/>
            <person name="Kalinowski J."/>
            <person name="Ruckert C."/>
        </authorList>
    </citation>
    <scope>NUCLEOTIDE SEQUENCE</scope>
    <source>
        <strain evidence="1">CGMCC 1.15322</strain>
    </source>
</reference>
<dbReference type="RefSeq" id="WP_188707347.1">
    <property type="nucleotide sequence ID" value="NZ_BMIG01000003.1"/>
</dbReference>
<name>A0A916SB83_9BURK</name>
<organism evidence="1 2">
    <name type="scientific">Polaromonas eurypsychrophila</name>
    <dbReference type="NCBI Taxonomy" id="1614635"/>
    <lineage>
        <taxon>Bacteria</taxon>
        <taxon>Pseudomonadati</taxon>
        <taxon>Pseudomonadota</taxon>
        <taxon>Betaproteobacteria</taxon>
        <taxon>Burkholderiales</taxon>
        <taxon>Comamonadaceae</taxon>
        <taxon>Polaromonas</taxon>
    </lineage>
</organism>
<keyword evidence="2" id="KW-1185">Reference proteome</keyword>
<reference evidence="1" key="2">
    <citation type="submission" date="2020-09" db="EMBL/GenBank/DDBJ databases">
        <authorList>
            <person name="Sun Q."/>
            <person name="Zhou Y."/>
        </authorList>
    </citation>
    <scope>NUCLEOTIDE SEQUENCE</scope>
    <source>
        <strain evidence="1">CGMCC 1.15322</strain>
    </source>
</reference>
<dbReference type="EMBL" id="BMIG01000003">
    <property type="protein sequence ID" value="GGA91875.1"/>
    <property type="molecule type" value="Genomic_DNA"/>
</dbReference>
<accession>A0A916SB83</accession>
<sequence length="75" mass="8263">MRIDTPLANPFALMMAPQQVLEAMEKSDSLRRLQHQVFHPLDTRAAFQADADLAAFDAAIERANIVLAPESDEAA</sequence>
<dbReference type="Proteomes" id="UP000620596">
    <property type="component" value="Unassembled WGS sequence"/>
</dbReference>
<dbReference type="AlphaFoldDB" id="A0A916SB83"/>
<proteinExistence type="predicted"/>
<evidence type="ECO:0000313" key="1">
    <source>
        <dbReference type="EMBL" id="GGA91875.1"/>
    </source>
</evidence>